<evidence type="ECO:0000256" key="1">
    <source>
        <dbReference type="SAM" id="Coils"/>
    </source>
</evidence>
<dbReference type="Proteomes" id="UP001548590">
    <property type="component" value="Unassembled WGS sequence"/>
</dbReference>
<sequence length="202" mass="22747">MRHSIAWLSLRSGFHAPASLALLAAALILFASLKTTHQTALEQLAQLIRSTEQLQEKLRDFRNEENQLRAGADAYAAMTARGLFEPEHRQDWTRQLNAAAQALKLPPPEISLSPQTELERLKGPDALRLMRSVMTVELTLMHEQDLLNILARLSSIHGALLSPRNCRMDRGESGRLPSPYTLRARCELDWLTLSRPVPGERQ</sequence>
<gene>
    <name evidence="2" type="ORF">ABVT11_17515</name>
</gene>
<name>A0ABV2CUN6_9RHOO</name>
<evidence type="ECO:0000313" key="2">
    <source>
        <dbReference type="EMBL" id="MET1491641.1"/>
    </source>
</evidence>
<feature type="coiled-coil region" evidence="1">
    <location>
        <begin position="37"/>
        <end position="71"/>
    </location>
</feature>
<dbReference type="EMBL" id="JBEWLZ010000014">
    <property type="protein sequence ID" value="MET1491641.1"/>
    <property type="molecule type" value="Genomic_DNA"/>
</dbReference>
<organism evidence="2 3">
    <name type="scientific">Uliginosibacterium paludis</name>
    <dbReference type="NCBI Taxonomy" id="1615952"/>
    <lineage>
        <taxon>Bacteria</taxon>
        <taxon>Pseudomonadati</taxon>
        <taxon>Pseudomonadota</taxon>
        <taxon>Betaproteobacteria</taxon>
        <taxon>Rhodocyclales</taxon>
        <taxon>Zoogloeaceae</taxon>
        <taxon>Uliginosibacterium</taxon>
    </lineage>
</organism>
<proteinExistence type="predicted"/>
<comment type="caution">
    <text evidence="2">The sequence shown here is derived from an EMBL/GenBank/DDBJ whole genome shotgun (WGS) entry which is preliminary data.</text>
</comment>
<accession>A0ABV2CUN6</accession>
<keyword evidence="1" id="KW-0175">Coiled coil</keyword>
<protein>
    <submittedName>
        <fullName evidence="2">Uncharacterized protein</fullName>
    </submittedName>
</protein>
<evidence type="ECO:0000313" key="3">
    <source>
        <dbReference type="Proteomes" id="UP001548590"/>
    </source>
</evidence>
<keyword evidence="3" id="KW-1185">Reference proteome</keyword>
<dbReference type="RefSeq" id="WP_345928272.1">
    <property type="nucleotide sequence ID" value="NZ_JBDIVF010000005.1"/>
</dbReference>
<reference evidence="2 3" key="1">
    <citation type="submission" date="2024-07" db="EMBL/GenBank/DDBJ databases">
        <title>Uliginosibacterium paludis KCTC:42655.</title>
        <authorList>
            <person name="Kim M.K."/>
        </authorList>
    </citation>
    <scope>NUCLEOTIDE SEQUENCE [LARGE SCALE GENOMIC DNA]</scope>
    <source>
        <strain evidence="2 3">KCTC 42655</strain>
    </source>
</reference>